<dbReference type="RefSeq" id="WP_045087759.1">
    <property type="nucleotide sequence ID" value="NZ_LN824141.1"/>
</dbReference>
<dbReference type="EMBL" id="LN824141">
    <property type="protein sequence ID" value="CEP78267.1"/>
    <property type="molecule type" value="Genomic_DNA"/>
</dbReference>
<dbReference type="InterPro" id="IPR005368">
    <property type="entry name" value="UPF0175"/>
</dbReference>
<reference evidence="2" key="1">
    <citation type="submission" date="2014-11" db="EMBL/GenBank/DDBJ databases">
        <authorList>
            <person name="Wibberg D."/>
        </authorList>
    </citation>
    <scope>NUCLEOTIDE SEQUENCE [LARGE SCALE GENOMIC DNA]</scope>
    <source>
        <strain evidence="2">L3</strain>
    </source>
</reference>
<sequence>MKTIILNVPDSFGLDEKEIKMLIAAKLYEEGKLSLGEAAQLAEVSKRAFIELLGQFNVSLFNYTPDELVDDINNA</sequence>
<dbReference type="Proteomes" id="UP000032809">
    <property type="component" value="Chromosome I"/>
</dbReference>
<accession>A0A0C7NQZ8</accession>
<dbReference type="AlphaFoldDB" id="A0A0C7NQZ8"/>
<dbReference type="HOGENOM" id="CLU_154570_5_2_0"/>
<proteinExistence type="predicted"/>
<name>A0A0C7NQZ8_DEFTU</name>
<dbReference type="OrthoDB" id="48244at2"/>
<keyword evidence="2" id="KW-1185">Reference proteome</keyword>
<evidence type="ECO:0000313" key="1">
    <source>
        <dbReference type="EMBL" id="CEP78267.1"/>
    </source>
</evidence>
<dbReference type="Pfam" id="PF03683">
    <property type="entry name" value="UPF0175"/>
    <property type="match status" value="1"/>
</dbReference>
<organism evidence="1 2">
    <name type="scientific">Defluviitoga tunisiensis</name>
    <dbReference type="NCBI Taxonomy" id="1006576"/>
    <lineage>
        <taxon>Bacteria</taxon>
        <taxon>Thermotogati</taxon>
        <taxon>Thermotogota</taxon>
        <taxon>Thermotogae</taxon>
        <taxon>Petrotogales</taxon>
        <taxon>Petrotogaceae</taxon>
        <taxon>Defluviitoga</taxon>
    </lineage>
</organism>
<protein>
    <submittedName>
        <fullName evidence="1">Uncharacterized protein</fullName>
    </submittedName>
</protein>
<dbReference type="STRING" id="1006576.DTL3_0963"/>
<dbReference type="KEGG" id="dtn:DTL3_0963"/>
<gene>
    <name evidence="1" type="ORF">DTL3_0963</name>
</gene>
<evidence type="ECO:0000313" key="2">
    <source>
        <dbReference type="Proteomes" id="UP000032809"/>
    </source>
</evidence>